<comment type="caution">
    <text evidence="4">The sequence shown here is derived from an EMBL/GenBank/DDBJ whole genome shotgun (WGS) entry which is preliminary data.</text>
</comment>
<dbReference type="PANTHER" id="PTHR32208:SF57">
    <property type="entry name" value="F14L17.20 PROTEIN"/>
    <property type="match status" value="1"/>
</dbReference>
<feature type="domain" description="Galactose oxidase-like Early set" evidence="3">
    <location>
        <begin position="401"/>
        <end position="507"/>
    </location>
</feature>
<organism evidence="4 5">
    <name type="scientific">Dillenia turbinata</name>
    <dbReference type="NCBI Taxonomy" id="194707"/>
    <lineage>
        <taxon>Eukaryota</taxon>
        <taxon>Viridiplantae</taxon>
        <taxon>Streptophyta</taxon>
        <taxon>Embryophyta</taxon>
        <taxon>Tracheophyta</taxon>
        <taxon>Spermatophyta</taxon>
        <taxon>Magnoliopsida</taxon>
        <taxon>eudicotyledons</taxon>
        <taxon>Gunneridae</taxon>
        <taxon>Pentapetalae</taxon>
        <taxon>Dilleniales</taxon>
        <taxon>Dilleniaceae</taxon>
        <taxon>Dillenia</taxon>
    </lineage>
</organism>
<dbReference type="InterPro" id="IPR037293">
    <property type="entry name" value="Gal_Oxidase_central_sf"/>
</dbReference>
<dbReference type="Pfam" id="PF07250">
    <property type="entry name" value="Glyoxal_oxid_N"/>
    <property type="match status" value="1"/>
</dbReference>
<dbReference type="SUPFAM" id="SSF50965">
    <property type="entry name" value="Galactose oxidase, central domain"/>
    <property type="match status" value="1"/>
</dbReference>
<evidence type="ECO:0000259" key="2">
    <source>
        <dbReference type="Pfam" id="PF07250"/>
    </source>
</evidence>
<dbReference type="InterPro" id="IPR013783">
    <property type="entry name" value="Ig-like_fold"/>
</dbReference>
<accession>A0AAN8VP03</accession>
<dbReference type="EMBL" id="JBAMMX010000011">
    <property type="protein sequence ID" value="KAK6931183.1"/>
    <property type="molecule type" value="Genomic_DNA"/>
</dbReference>
<dbReference type="Gene3D" id="2.60.40.10">
    <property type="entry name" value="Immunoglobulins"/>
    <property type="match status" value="1"/>
</dbReference>
<dbReference type="InterPro" id="IPR009880">
    <property type="entry name" value="Glyoxal_oxidase_N"/>
</dbReference>
<dbReference type="AlphaFoldDB" id="A0AAN8VP03"/>
<keyword evidence="1" id="KW-0732">Signal</keyword>
<evidence type="ECO:0000259" key="3">
    <source>
        <dbReference type="Pfam" id="PF09118"/>
    </source>
</evidence>
<dbReference type="Pfam" id="PF09118">
    <property type="entry name" value="GO-like_E_set"/>
    <property type="match status" value="1"/>
</dbReference>
<evidence type="ECO:0000256" key="1">
    <source>
        <dbReference type="ARBA" id="ARBA00022729"/>
    </source>
</evidence>
<dbReference type="InterPro" id="IPR015202">
    <property type="entry name" value="GO-like_E_set"/>
</dbReference>
<dbReference type="CDD" id="cd02851">
    <property type="entry name" value="E_set_GO_C"/>
    <property type="match status" value="1"/>
</dbReference>
<evidence type="ECO:0000313" key="5">
    <source>
        <dbReference type="Proteomes" id="UP001370490"/>
    </source>
</evidence>
<dbReference type="Proteomes" id="UP001370490">
    <property type="component" value="Unassembled WGS sequence"/>
</dbReference>
<evidence type="ECO:0000313" key="4">
    <source>
        <dbReference type="EMBL" id="KAK6931183.1"/>
    </source>
</evidence>
<dbReference type="InterPro" id="IPR014756">
    <property type="entry name" value="Ig_E-set"/>
</dbReference>
<reference evidence="4 5" key="1">
    <citation type="submission" date="2023-12" db="EMBL/GenBank/DDBJ databases">
        <title>A high-quality genome assembly for Dillenia turbinata (Dilleniales).</title>
        <authorList>
            <person name="Chanderbali A."/>
        </authorList>
    </citation>
    <scope>NUCLEOTIDE SEQUENCE [LARGE SCALE GENOMIC DNA]</scope>
    <source>
        <strain evidence="4">LSX21</strain>
        <tissue evidence="4">Leaf</tissue>
    </source>
</reference>
<protein>
    <submittedName>
        <fullName evidence="4">Glyoxal oxidase, N-terminal</fullName>
    </submittedName>
</protein>
<dbReference type="Gene3D" id="2.130.10.80">
    <property type="entry name" value="Galactose oxidase/kelch, beta-propeller"/>
    <property type="match status" value="1"/>
</dbReference>
<feature type="domain" description="Glyoxal oxidase N-terminal" evidence="2">
    <location>
        <begin position="1"/>
        <end position="392"/>
    </location>
</feature>
<dbReference type="PANTHER" id="PTHR32208">
    <property type="entry name" value="SECRETED PROTEIN-RELATED"/>
    <property type="match status" value="1"/>
</dbReference>
<proteinExistence type="predicted"/>
<gene>
    <name evidence="4" type="ORF">RJ641_002976</name>
</gene>
<dbReference type="InterPro" id="IPR011043">
    <property type="entry name" value="Gal_Oxase/kelch_b-propeller"/>
</dbReference>
<name>A0AAN8VP03_9MAGN</name>
<keyword evidence="5" id="KW-1185">Reference proteome</keyword>
<sequence length="508" mass="56578">MHMQLLKNNKVVIFDRTDFGPSNLSLPNGKCRYNSRDLALKVDCTAHSLLYDVGSNTIRPLMVQTDVWCSSGSIISDGTLVQTGGYNDGDKGIRMLRPCDDETCDWVELDVFLTARRWYGSNQILPDGRVIVVGGRNVFTYEFFPKNVSVRTGYYLGFLKETRDPKEENNLYPFLHLLPNGNLFVFANTRSIELDYVSNRIIREYPEIPGGDKRTYPCTGSSVLLPLRLGDNATETEAEVLICGGAQGGAFLKAANYEFGLASKTCGRMKLTDAQPRWVMEEMPLNRVMPDMLLLPTGDVIILNGASKGSAGWESAIDPVRNPVLYITNQPEPNQRFVVLKESAIPRMYHSAAVLLADGRVLVGGSNPHRLYNFTDPDYRTDLSLEAFFPHYLAAQYAHLRPSIILVDPMEKVLSYGQTFSVSFMVPLFQPELGLSVAMITPSFTTHSFAMNQRMVVLKATGIQRVSGFVYMVQLEAPPTNKIAPPGYFMLFVVHAGIPSQAVWVKIG</sequence>
<dbReference type="SUPFAM" id="SSF81296">
    <property type="entry name" value="E set domains"/>
    <property type="match status" value="1"/>
</dbReference>